<evidence type="ECO:0000256" key="1">
    <source>
        <dbReference type="SAM" id="Phobius"/>
    </source>
</evidence>
<dbReference type="OrthoDB" id="277598at2"/>
<dbReference type="eggNOG" id="ENOG5033239">
    <property type="taxonomic scope" value="Bacteria"/>
</dbReference>
<name>L0D8A9_SINAD</name>
<dbReference type="Pfam" id="PF11026">
    <property type="entry name" value="DUF2721"/>
    <property type="match status" value="1"/>
</dbReference>
<dbReference type="Proteomes" id="UP000010798">
    <property type="component" value="Chromosome"/>
</dbReference>
<protein>
    <recommendedName>
        <fullName evidence="4">DUF2721 domain-containing protein</fullName>
    </recommendedName>
</protein>
<keyword evidence="1" id="KW-0472">Membrane</keyword>
<organism evidence="2 3">
    <name type="scientific">Singulisphaera acidiphila (strain ATCC BAA-1392 / DSM 18658 / VKM B-2454 / MOB10)</name>
    <dbReference type="NCBI Taxonomy" id="886293"/>
    <lineage>
        <taxon>Bacteria</taxon>
        <taxon>Pseudomonadati</taxon>
        <taxon>Planctomycetota</taxon>
        <taxon>Planctomycetia</taxon>
        <taxon>Isosphaerales</taxon>
        <taxon>Isosphaeraceae</taxon>
        <taxon>Singulisphaera</taxon>
    </lineage>
</organism>
<dbReference type="STRING" id="886293.Sinac_0693"/>
<evidence type="ECO:0000313" key="2">
    <source>
        <dbReference type="EMBL" id="AGA25105.1"/>
    </source>
</evidence>
<keyword evidence="1" id="KW-1133">Transmembrane helix</keyword>
<dbReference type="HOGENOM" id="CLU_111078_0_0_0"/>
<gene>
    <name evidence="2" type="ordered locus">Sinac_0693</name>
</gene>
<evidence type="ECO:0008006" key="4">
    <source>
        <dbReference type="Google" id="ProtNLM"/>
    </source>
</evidence>
<reference evidence="2 3" key="1">
    <citation type="submission" date="2012-02" db="EMBL/GenBank/DDBJ databases">
        <title>Complete sequence of chromosome of Singulisphaera acidiphila DSM 18658.</title>
        <authorList>
            <consortium name="US DOE Joint Genome Institute (JGI-PGF)"/>
            <person name="Lucas S."/>
            <person name="Copeland A."/>
            <person name="Lapidus A."/>
            <person name="Glavina del Rio T."/>
            <person name="Dalin E."/>
            <person name="Tice H."/>
            <person name="Bruce D."/>
            <person name="Goodwin L."/>
            <person name="Pitluck S."/>
            <person name="Peters L."/>
            <person name="Ovchinnikova G."/>
            <person name="Chertkov O."/>
            <person name="Kyrpides N."/>
            <person name="Mavromatis K."/>
            <person name="Ivanova N."/>
            <person name="Brettin T."/>
            <person name="Detter J.C."/>
            <person name="Han C."/>
            <person name="Larimer F."/>
            <person name="Land M."/>
            <person name="Hauser L."/>
            <person name="Markowitz V."/>
            <person name="Cheng J.-F."/>
            <person name="Hugenholtz P."/>
            <person name="Woyke T."/>
            <person name="Wu D."/>
            <person name="Tindall B."/>
            <person name="Pomrenke H."/>
            <person name="Brambilla E."/>
            <person name="Klenk H.-P."/>
            <person name="Eisen J.A."/>
        </authorList>
    </citation>
    <scope>NUCLEOTIDE SEQUENCE [LARGE SCALE GENOMIC DNA]</scope>
    <source>
        <strain evidence="3">ATCC BAA-1392 / DSM 18658 / VKM B-2454 / MOB10</strain>
    </source>
</reference>
<feature type="transmembrane region" description="Helical" evidence="1">
    <location>
        <begin position="89"/>
        <end position="113"/>
    </location>
</feature>
<feature type="transmembrane region" description="Helical" evidence="1">
    <location>
        <begin position="119"/>
        <end position="142"/>
    </location>
</feature>
<keyword evidence="3" id="KW-1185">Reference proteome</keyword>
<sequence>MPLGLSSDIDAYATLSAMITPAIFLTANGSLIISTSNRMSRIVDRIRVLNDLGDRIGRRGADFDYPKERLANVEAELDRLVWRSYRIRYALVTLYLAFGAFVGTSLTLAIDVWTDKHSLIFLPTLLAVLGVFMMLAACVNLVREALEALRGNRKELWFFRELQARRKADETEDSPNL</sequence>
<dbReference type="InterPro" id="IPR021279">
    <property type="entry name" value="DUF2721"/>
</dbReference>
<accession>L0D8A9</accession>
<proteinExistence type="predicted"/>
<evidence type="ECO:0000313" key="3">
    <source>
        <dbReference type="Proteomes" id="UP000010798"/>
    </source>
</evidence>
<feature type="transmembrane region" description="Helical" evidence="1">
    <location>
        <begin position="12"/>
        <end position="33"/>
    </location>
</feature>
<dbReference type="EMBL" id="CP003364">
    <property type="protein sequence ID" value="AGA25105.1"/>
    <property type="molecule type" value="Genomic_DNA"/>
</dbReference>
<dbReference type="AlphaFoldDB" id="L0D8A9"/>
<keyword evidence="1" id="KW-0812">Transmembrane</keyword>
<dbReference type="KEGG" id="saci:Sinac_0693"/>
<dbReference type="RefSeq" id="WP_015244286.1">
    <property type="nucleotide sequence ID" value="NC_019892.1"/>
</dbReference>